<proteinExistence type="predicted"/>
<sequence length="222" mass="25640">MMHRLRRRVAAKRPQQCRSTIAFEPSQSLTANPGADSSFILQKLPPEIIVDIFHQIDSITDAISFATSCKSLLRIATMCELKVPHRVAHMARWARHEDQEHIQRCTCINMEFLLQRIRPRDARGYPSRAWSVCVDCMTCLPTRRSYWKAVHDGTDLSEWEKKDGRRWEDVVTHFSAGVRLQCPSCVVREWTVTEEIRNRPRIDPPPPPLPENHDDGDDDGSE</sequence>
<evidence type="ECO:0008006" key="4">
    <source>
        <dbReference type="Google" id="ProtNLM"/>
    </source>
</evidence>
<protein>
    <recommendedName>
        <fullName evidence="4">F-box domain-containing protein</fullName>
    </recommendedName>
</protein>
<organism evidence="2 3">
    <name type="scientific">Thelonectria olida</name>
    <dbReference type="NCBI Taxonomy" id="1576542"/>
    <lineage>
        <taxon>Eukaryota</taxon>
        <taxon>Fungi</taxon>
        <taxon>Dikarya</taxon>
        <taxon>Ascomycota</taxon>
        <taxon>Pezizomycotina</taxon>
        <taxon>Sordariomycetes</taxon>
        <taxon>Hypocreomycetidae</taxon>
        <taxon>Hypocreales</taxon>
        <taxon>Nectriaceae</taxon>
        <taxon>Thelonectria</taxon>
    </lineage>
</organism>
<accession>A0A9P8W4C9</accession>
<keyword evidence="3" id="KW-1185">Reference proteome</keyword>
<reference evidence="2 3" key="1">
    <citation type="journal article" date="2021" name="Nat. Commun.">
        <title>Genetic determinants of endophytism in the Arabidopsis root mycobiome.</title>
        <authorList>
            <person name="Mesny F."/>
            <person name="Miyauchi S."/>
            <person name="Thiergart T."/>
            <person name="Pickel B."/>
            <person name="Atanasova L."/>
            <person name="Karlsson M."/>
            <person name="Huettel B."/>
            <person name="Barry K.W."/>
            <person name="Haridas S."/>
            <person name="Chen C."/>
            <person name="Bauer D."/>
            <person name="Andreopoulos W."/>
            <person name="Pangilinan J."/>
            <person name="LaButti K."/>
            <person name="Riley R."/>
            <person name="Lipzen A."/>
            <person name="Clum A."/>
            <person name="Drula E."/>
            <person name="Henrissat B."/>
            <person name="Kohler A."/>
            <person name="Grigoriev I.V."/>
            <person name="Martin F.M."/>
            <person name="Hacquard S."/>
        </authorList>
    </citation>
    <scope>NUCLEOTIDE SEQUENCE [LARGE SCALE GENOMIC DNA]</scope>
    <source>
        <strain evidence="2 3">MPI-CAGE-CH-0241</strain>
    </source>
</reference>
<dbReference type="AlphaFoldDB" id="A0A9P8W4C9"/>
<gene>
    <name evidence="2" type="ORF">B0T10DRAFT_42291</name>
</gene>
<feature type="region of interest" description="Disordered" evidence="1">
    <location>
        <begin position="197"/>
        <end position="222"/>
    </location>
</feature>
<evidence type="ECO:0000313" key="3">
    <source>
        <dbReference type="Proteomes" id="UP000777438"/>
    </source>
</evidence>
<evidence type="ECO:0000256" key="1">
    <source>
        <dbReference type="SAM" id="MobiDB-lite"/>
    </source>
</evidence>
<dbReference type="EMBL" id="JAGPYM010000010">
    <property type="protein sequence ID" value="KAH6889884.1"/>
    <property type="molecule type" value="Genomic_DNA"/>
</dbReference>
<name>A0A9P8W4C9_9HYPO</name>
<dbReference type="Proteomes" id="UP000777438">
    <property type="component" value="Unassembled WGS sequence"/>
</dbReference>
<dbReference type="OrthoDB" id="4430588at2759"/>
<evidence type="ECO:0000313" key="2">
    <source>
        <dbReference type="EMBL" id="KAH6889884.1"/>
    </source>
</evidence>
<comment type="caution">
    <text evidence="2">The sequence shown here is derived from an EMBL/GenBank/DDBJ whole genome shotgun (WGS) entry which is preliminary data.</text>
</comment>